<evidence type="ECO:0000313" key="15">
    <source>
        <dbReference type="EMBL" id="MCE8053430.1"/>
    </source>
</evidence>
<dbReference type="SUPFAM" id="SSF63380">
    <property type="entry name" value="Riboflavin synthase domain-like"/>
    <property type="match status" value="1"/>
</dbReference>
<evidence type="ECO:0000256" key="8">
    <source>
        <dbReference type="ARBA" id="ARBA00022989"/>
    </source>
</evidence>
<feature type="transmembrane region" description="Helical" evidence="13">
    <location>
        <begin position="146"/>
        <end position="166"/>
    </location>
</feature>
<dbReference type="GO" id="GO:0016491">
    <property type="term" value="F:oxidoreductase activity"/>
    <property type="evidence" value="ECO:0007669"/>
    <property type="project" value="UniProtKB-KW"/>
</dbReference>
<evidence type="ECO:0000259" key="14">
    <source>
        <dbReference type="PROSITE" id="PS51384"/>
    </source>
</evidence>
<evidence type="ECO:0000256" key="12">
    <source>
        <dbReference type="ARBA" id="ARBA00023136"/>
    </source>
</evidence>
<dbReference type="Pfam" id="PF01794">
    <property type="entry name" value="Ferric_reduct"/>
    <property type="match status" value="1"/>
</dbReference>
<dbReference type="InterPro" id="IPR017938">
    <property type="entry name" value="Riboflavin_synthase-like_b-brl"/>
</dbReference>
<dbReference type="Gene3D" id="2.40.30.10">
    <property type="entry name" value="Translation factors"/>
    <property type="match status" value="1"/>
</dbReference>
<dbReference type="SFLD" id="SFLDG01168">
    <property type="entry name" value="Ferric_reductase_subgroup_(FRE"/>
    <property type="match status" value="1"/>
</dbReference>
<evidence type="ECO:0000256" key="5">
    <source>
        <dbReference type="ARBA" id="ARBA00022714"/>
    </source>
</evidence>
<dbReference type="InterPro" id="IPR001433">
    <property type="entry name" value="OxRdtase_FAD/NAD-bd"/>
</dbReference>
<evidence type="ECO:0000256" key="2">
    <source>
        <dbReference type="ARBA" id="ARBA00004141"/>
    </source>
</evidence>
<name>A0AAW4YZ91_9GAMM</name>
<evidence type="ECO:0000256" key="1">
    <source>
        <dbReference type="ARBA" id="ARBA00001974"/>
    </source>
</evidence>
<protein>
    <submittedName>
        <fullName evidence="15">Ferredoxin reductase family protein</fullName>
    </submittedName>
</protein>
<keyword evidence="8 13" id="KW-1133">Transmembrane helix</keyword>
<organism evidence="15 16">
    <name type="scientific">Billgrantia desiderata</name>
    <dbReference type="NCBI Taxonomy" id="52021"/>
    <lineage>
        <taxon>Bacteria</taxon>
        <taxon>Pseudomonadati</taxon>
        <taxon>Pseudomonadota</taxon>
        <taxon>Gammaproteobacteria</taxon>
        <taxon>Oceanospirillales</taxon>
        <taxon>Halomonadaceae</taxon>
        <taxon>Billgrantia</taxon>
    </lineage>
</organism>
<comment type="cofactor">
    <cofactor evidence="1">
        <name>FAD</name>
        <dbReference type="ChEBI" id="CHEBI:57692"/>
    </cofactor>
</comment>
<dbReference type="GO" id="GO:0046872">
    <property type="term" value="F:metal ion binding"/>
    <property type="evidence" value="ECO:0007669"/>
    <property type="project" value="UniProtKB-KW"/>
</dbReference>
<keyword evidence="5" id="KW-0001">2Fe-2S</keyword>
<keyword evidence="7" id="KW-0274">FAD</keyword>
<feature type="transmembrane region" description="Helical" evidence="13">
    <location>
        <begin position="39"/>
        <end position="58"/>
    </location>
</feature>
<reference evidence="15" key="2">
    <citation type="journal article" date="2021" name="Front. Microbiol.">
        <title>Aerobic Denitrification and Heterotrophic Sulfur Oxidation in the Genus Halomonas Revealed by Six Novel Species Characterizations and Genome-Based Analysis.</title>
        <authorList>
            <person name="Wang L."/>
            <person name="Shao Z."/>
        </authorList>
    </citation>
    <scope>NUCLEOTIDE SEQUENCE</scope>
    <source>
        <strain evidence="15">MCCC 1A05776</strain>
    </source>
</reference>
<keyword evidence="9" id="KW-0560">Oxidoreductase</keyword>
<feature type="transmembrane region" description="Helical" evidence="13">
    <location>
        <begin position="79"/>
        <end position="102"/>
    </location>
</feature>
<evidence type="ECO:0000256" key="3">
    <source>
        <dbReference type="ARBA" id="ARBA00022630"/>
    </source>
</evidence>
<reference evidence="15" key="1">
    <citation type="submission" date="2020-05" db="EMBL/GenBank/DDBJ databases">
        <authorList>
            <person name="Wang L."/>
            <person name="Shao Z."/>
        </authorList>
    </citation>
    <scope>NUCLEOTIDE SEQUENCE</scope>
    <source>
        <strain evidence="15">MCCC 1A05776</strain>
    </source>
</reference>
<dbReference type="InterPro" id="IPR017927">
    <property type="entry name" value="FAD-bd_FR_type"/>
</dbReference>
<dbReference type="Gene3D" id="3.40.50.80">
    <property type="entry name" value="Nucleotide-binding domain of ferredoxin-NADP reductase (FNR) module"/>
    <property type="match status" value="1"/>
</dbReference>
<dbReference type="PRINTS" id="PR00410">
    <property type="entry name" value="PHEHYDRXLASE"/>
</dbReference>
<dbReference type="Proteomes" id="UP001320178">
    <property type="component" value="Unassembled WGS sequence"/>
</dbReference>
<keyword evidence="4 13" id="KW-0812">Transmembrane</keyword>
<gene>
    <name evidence="15" type="ORF">HOP61_19230</name>
</gene>
<evidence type="ECO:0000256" key="7">
    <source>
        <dbReference type="ARBA" id="ARBA00022827"/>
    </source>
</evidence>
<dbReference type="Pfam" id="PF08022">
    <property type="entry name" value="FAD_binding_8"/>
    <property type="match status" value="1"/>
</dbReference>
<dbReference type="InterPro" id="IPR013130">
    <property type="entry name" value="Fe3_Rdtase_TM_dom"/>
</dbReference>
<dbReference type="Pfam" id="PF00175">
    <property type="entry name" value="NAD_binding_1"/>
    <property type="match status" value="1"/>
</dbReference>
<evidence type="ECO:0000256" key="6">
    <source>
        <dbReference type="ARBA" id="ARBA00022723"/>
    </source>
</evidence>
<keyword evidence="6" id="KW-0479">Metal-binding</keyword>
<dbReference type="SUPFAM" id="SSF52343">
    <property type="entry name" value="Ferredoxin reductase-like, C-terminal NADP-linked domain"/>
    <property type="match status" value="1"/>
</dbReference>
<comment type="caution">
    <text evidence="15">The sequence shown here is derived from an EMBL/GenBank/DDBJ whole genome shotgun (WGS) entry which is preliminary data.</text>
</comment>
<feature type="domain" description="FAD-binding FR-type" evidence="14">
    <location>
        <begin position="201"/>
        <end position="302"/>
    </location>
</feature>
<feature type="transmembrane region" description="Helical" evidence="13">
    <location>
        <begin position="172"/>
        <end position="191"/>
    </location>
</feature>
<dbReference type="PANTHER" id="PTHR47354:SF8">
    <property type="entry name" value="1,2-PHENYLACETYL-COA EPOXIDASE, SUBUNIT E"/>
    <property type="match status" value="1"/>
</dbReference>
<dbReference type="PROSITE" id="PS51384">
    <property type="entry name" value="FAD_FR"/>
    <property type="match status" value="1"/>
</dbReference>
<keyword evidence="11" id="KW-0411">Iron-sulfur</keyword>
<keyword evidence="3" id="KW-0285">Flavoprotein</keyword>
<evidence type="ECO:0000256" key="13">
    <source>
        <dbReference type="SAM" id="Phobius"/>
    </source>
</evidence>
<keyword evidence="10" id="KW-0408">Iron</keyword>
<dbReference type="GO" id="GO:0050660">
    <property type="term" value="F:flavin adenine dinucleotide binding"/>
    <property type="evidence" value="ECO:0007669"/>
    <property type="project" value="TreeGrafter"/>
</dbReference>
<evidence type="ECO:0000256" key="4">
    <source>
        <dbReference type="ARBA" id="ARBA00022692"/>
    </source>
</evidence>
<evidence type="ECO:0000256" key="9">
    <source>
        <dbReference type="ARBA" id="ARBA00023002"/>
    </source>
</evidence>
<comment type="subcellular location">
    <subcellularLocation>
        <location evidence="2">Membrane</location>
        <topology evidence="2">Multi-pass membrane protein</topology>
    </subcellularLocation>
</comment>
<dbReference type="GO" id="GO:0016020">
    <property type="term" value="C:membrane"/>
    <property type="evidence" value="ECO:0007669"/>
    <property type="project" value="UniProtKB-SubCell"/>
</dbReference>
<dbReference type="InterPro" id="IPR050415">
    <property type="entry name" value="MRET"/>
</dbReference>
<keyword evidence="12 13" id="KW-0472">Membrane</keyword>
<dbReference type="EMBL" id="JABFTS010000011">
    <property type="protein sequence ID" value="MCE8053430.1"/>
    <property type="molecule type" value="Genomic_DNA"/>
</dbReference>
<dbReference type="PANTHER" id="PTHR47354">
    <property type="entry name" value="NADH OXIDOREDUCTASE HCR"/>
    <property type="match status" value="1"/>
</dbReference>
<evidence type="ECO:0000256" key="10">
    <source>
        <dbReference type="ARBA" id="ARBA00023004"/>
    </source>
</evidence>
<dbReference type="GO" id="GO:0051537">
    <property type="term" value="F:2 iron, 2 sulfur cluster binding"/>
    <property type="evidence" value="ECO:0007669"/>
    <property type="project" value="UniProtKB-KW"/>
</dbReference>
<proteinExistence type="predicted"/>
<sequence length="436" mass="48231">MARSALLWCGGYLLLVLLPLGIAVVVRPDETREFGAEFGALLGLLALGVLAGQAVISGRHRWFAEAVGHDNILQFHRQTGIFALLLVLAHPLAMIATRPGWIEYLDPREETLRAITLILLVLATLLLVASSLWRTRFGLSYEWWRALHGGLTLFIVAGGLGHAVMVQHYTQGVVTTLLLGAVVGLSLLLVVESRLFRPWRLRKRPWRVVDNQQERGDAATLTLQAEGDHRLDFAPGQFFWITLGETPFSLQQHPFSVASSSADGKRFAFTAKRLGDFTNTLPEVPPGTHAFVEGPYGAFIPEPDNASGAVLIAGGIGVTPIMSILRSLRDQGDTRPLWLLYANKTWEDATFRDELAELEQVLDLDVIHVISDPEPEWKGERGKIDEALVRRRLPPDDGRREYFICGPEPLMNAAEKALLAQGAAATRIYSDRFDIV</sequence>
<feature type="transmembrane region" description="Helical" evidence="13">
    <location>
        <begin position="114"/>
        <end position="134"/>
    </location>
</feature>
<dbReference type="InterPro" id="IPR039261">
    <property type="entry name" value="FNR_nucleotide-bd"/>
</dbReference>
<evidence type="ECO:0000313" key="16">
    <source>
        <dbReference type="Proteomes" id="UP001320178"/>
    </source>
</evidence>
<dbReference type="InterPro" id="IPR013112">
    <property type="entry name" value="FAD-bd_8"/>
</dbReference>
<dbReference type="AlphaFoldDB" id="A0AAW4YZ91"/>
<evidence type="ECO:0000256" key="11">
    <source>
        <dbReference type="ARBA" id="ARBA00023014"/>
    </source>
</evidence>
<accession>A0AAW4YZ91</accession>
<dbReference type="CDD" id="cd06198">
    <property type="entry name" value="FNR_like_3"/>
    <property type="match status" value="1"/>
</dbReference>